<accession>A0AAD5UPH4</accession>
<dbReference type="SUPFAM" id="SSF47220">
    <property type="entry name" value="alpha-catenin/vinculin-like"/>
    <property type="match status" value="2"/>
</dbReference>
<proteinExistence type="inferred from homology"/>
<dbReference type="Gene3D" id="1.20.120.230">
    <property type="entry name" value="Alpha-catenin/vinculin-like"/>
    <property type="match status" value="1"/>
</dbReference>
<evidence type="ECO:0000313" key="6">
    <source>
        <dbReference type="EMBL" id="KAJ3260967.1"/>
    </source>
</evidence>
<sequence>MHTKTSKQVLSPLADAVSALIIIISDSDINSTPTPDLSQLSKAVESQIQNLIVVAKKITNQPTADLTLKELMPLACQQVSDASNLLVSSTSLLARDPFSSKGRQDLLEAVKGILEGTTRILDVFDDSEMYFTSLLRNLLLGLENFNGDLNNQAQYIQNIKRISQSIFTTCQLCSKRVGDIVSDQLALDLKDAIENIKNESGPYIQACKLFLTWPDARDAKEILTISRKNIENNTIRIDEIVTCKDYDEYAKKQGSEEKSNKYAEIKAKLLGEPLSEQWKKSSADTDQLCKEFMSEALKRNDKANEILEHIAKEEVHNVAKSINEATGKNVDTFKGLLEEQHALFDEKQLDQDSSSLIAAIDKSGDILESNAINGVISEMITTLGNLSDPSNLSTVIGQMQEQVDKTNPELLGEKALVFRDEAKKLDVLVSAALKTVDPTNQTLPIANAQFEKCQKSLPAVIAAVNLYKNHPENALAKDYATKTIGSYADTIKDLTKTLVSQEGVFAAPQLIQAGHVAFSHHSKSLLDAIAKNDLPNASKEMNLTGLSAMQLLRITEQEMENTEDQTYKQALATEIAFIKGALPQLISRANDLFQHLDTSSEVEKEELNKIVKSIVAGLSSVGNVVREYNNISKDAQQLPAVVLYEKAKPQPPEPEPVADPNQLTDEQKQQLIKEAENQQDDHLRALTSAIKELVIVQEEAPKVLSETEAQQNPIKAAGQELVVEASHWAQQENDIVLIVNKIAQKFLDLSEYHNKLSHHNDPQAKRSFIQTAQDIMRETDKLEETVKVLIMWCADKRLCTQIQNTLARLVTLAQTLKVIAAVKASSPKDTDKAVQLVSCGQNVVQSVKMVLRDAISCSLRLKKDCPSDLVRFRKVIYAKGK</sequence>
<dbReference type="Pfam" id="PF01044">
    <property type="entry name" value="Vinculin"/>
    <property type="match status" value="1"/>
</dbReference>
<dbReference type="InterPro" id="IPR006077">
    <property type="entry name" value="Vinculin/catenin"/>
</dbReference>
<dbReference type="GO" id="GO:0051015">
    <property type="term" value="F:actin filament binding"/>
    <property type="evidence" value="ECO:0007669"/>
    <property type="project" value="InterPro"/>
</dbReference>
<dbReference type="GO" id="GO:0007155">
    <property type="term" value="P:cell adhesion"/>
    <property type="evidence" value="ECO:0007669"/>
    <property type="project" value="InterPro"/>
</dbReference>
<keyword evidence="7" id="KW-1185">Reference proteome</keyword>
<keyword evidence="4" id="KW-0009">Actin-binding</keyword>
<evidence type="ECO:0000256" key="3">
    <source>
        <dbReference type="ARBA" id="ARBA00022490"/>
    </source>
</evidence>
<dbReference type="EMBL" id="JADGKB010000008">
    <property type="protein sequence ID" value="KAJ3260967.1"/>
    <property type="molecule type" value="Genomic_DNA"/>
</dbReference>
<comment type="similarity">
    <text evidence="2">Belongs to the vinculin/alpha-catenin family.</text>
</comment>
<organism evidence="6 7">
    <name type="scientific">Boothiomyces macroporosus</name>
    <dbReference type="NCBI Taxonomy" id="261099"/>
    <lineage>
        <taxon>Eukaryota</taxon>
        <taxon>Fungi</taxon>
        <taxon>Fungi incertae sedis</taxon>
        <taxon>Chytridiomycota</taxon>
        <taxon>Chytridiomycota incertae sedis</taxon>
        <taxon>Chytridiomycetes</taxon>
        <taxon>Rhizophydiales</taxon>
        <taxon>Terramycetaceae</taxon>
        <taxon>Boothiomyces</taxon>
    </lineage>
</organism>
<reference evidence="6" key="1">
    <citation type="submission" date="2020-05" db="EMBL/GenBank/DDBJ databases">
        <title>Phylogenomic resolution of chytrid fungi.</title>
        <authorList>
            <person name="Stajich J.E."/>
            <person name="Amses K."/>
            <person name="Simmons R."/>
            <person name="Seto K."/>
            <person name="Myers J."/>
            <person name="Bonds A."/>
            <person name="Quandt C.A."/>
            <person name="Barry K."/>
            <person name="Liu P."/>
            <person name="Grigoriev I."/>
            <person name="Longcore J.E."/>
            <person name="James T.Y."/>
        </authorList>
    </citation>
    <scope>NUCLEOTIDE SEQUENCE</scope>
    <source>
        <strain evidence="6">PLAUS21</strain>
    </source>
</reference>
<evidence type="ECO:0000256" key="4">
    <source>
        <dbReference type="ARBA" id="ARBA00023203"/>
    </source>
</evidence>
<evidence type="ECO:0000313" key="7">
    <source>
        <dbReference type="Proteomes" id="UP001210925"/>
    </source>
</evidence>
<dbReference type="Proteomes" id="UP001210925">
    <property type="component" value="Unassembled WGS sequence"/>
</dbReference>
<dbReference type="GO" id="GO:0005737">
    <property type="term" value="C:cytoplasm"/>
    <property type="evidence" value="ECO:0007669"/>
    <property type="project" value="UniProtKB-SubCell"/>
</dbReference>
<dbReference type="InterPro" id="IPR017997">
    <property type="entry name" value="Vinculin"/>
</dbReference>
<keyword evidence="3" id="KW-0963">Cytoplasm</keyword>
<dbReference type="InterPro" id="IPR036723">
    <property type="entry name" value="Alpha-catenin/vinculin-like_sf"/>
</dbReference>
<evidence type="ECO:0000256" key="1">
    <source>
        <dbReference type="ARBA" id="ARBA00004496"/>
    </source>
</evidence>
<comment type="caution">
    <text evidence="6">The sequence shown here is derived from an EMBL/GenBank/DDBJ whole genome shotgun (WGS) entry which is preliminary data.</text>
</comment>
<evidence type="ECO:0000256" key="5">
    <source>
        <dbReference type="SAM" id="Coils"/>
    </source>
</evidence>
<name>A0AAD5UPH4_9FUNG</name>
<feature type="coiled-coil region" evidence="5">
    <location>
        <begin position="661"/>
        <end position="692"/>
    </location>
</feature>
<dbReference type="Gene3D" id="1.20.120.810">
    <property type="entry name" value="Vinculin, Vh2 four-helix bundle"/>
    <property type="match status" value="1"/>
</dbReference>
<evidence type="ECO:0008006" key="8">
    <source>
        <dbReference type="Google" id="ProtNLM"/>
    </source>
</evidence>
<dbReference type="PANTHER" id="PTHR46180">
    <property type="entry name" value="VINCULIN"/>
    <property type="match status" value="1"/>
</dbReference>
<protein>
    <recommendedName>
        <fullName evidence="8">Vinculin</fullName>
    </recommendedName>
</protein>
<gene>
    <name evidence="6" type="ORF">HK103_006922</name>
</gene>
<evidence type="ECO:0000256" key="2">
    <source>
        <dbReference type="ARBA" id="ARBA00008376"/>
    </source>
</evidence>
<keyword evidence="5" id="KW-0175">Coiled coil</keyword>
<dbReference type="AlphaFoldDB" id="A0AAD5UPH4"/>
<comment type="subcellular location">
    <subcellularLocation>
        <location evidence="1">Cytoplasm</location>
    </subcellularLocation>
</comment>